<accession>A0A484GQI8</accession>
<dbReference type="InterPro" id="IPR056770">
    <property type="entry name" value="Piezo_THU9_anchor"/>
</dbReference>
<dbReference type="EMBL" id="QWLN02005137">
    <property type="protein sequence ID" value="TEA37721.1"/>
    <property type="molecule type" value="Genomic_DNA"/>
</dbReference>
<keyword evidence="4" id="KW-1185">Reference proteome</keyword>
<feature type="non-terminal residue" evidence="3">
    <location>
        <position position="1"/>
    </location>
</feature>
<evidence type="ECO:0000313" key="3">
    <source>
        <dbReference type="EMBL" id="TEA37721.1"/>
    </source>
</evidence>
<dbReference type="PANTHER" id="PTHR47049:SF7">
    <property type="entry name" value="PIEZO-TYPE MECHANOSENSITIVE ION CHANNEL COMPONENT 2 ISOFORM X1"/>
    <property type="match status" value="1"/>
</dbReference>
<dbReference type="PANTHER" id="PTHR47049">
    <property type="entry name" value="PIEZO-TYPE MECHANOSENSITIVE ION CHANNEL HOMOLOG"/>
    <property type="match status" value="1"/>
</dbReference>
<evidence type="ECO:0000313" key="4">
    <source>
        <dbReference type="Proteomes" id="UP000295264"/>
    </source>
</evidence>
<keyword evidence="1" id="KW-0472">Membrane</keyword>
<gene>
    <name evidence="3" type="ORF">DBR06_SOUSAS9210043</name>
</gene>
<feature type="transmembrane region" description="Helical" evidence="1">
    <location>
        <begin position="70"/>
        <end position="89"/>
    </location>
</feature>
<feature type="transmembrane region" description="Helical" evidence="1">
    <location>
        <begin position="242"/>
        <end position="264"/>
    </location>
</feature>
<dbReference type="Proteomes" id="UP000295264">
    <property type="component" value="Unassembled WGS sequence"/>
</dbReference>
<reference evidence="3 4" key="1">
    <citation type="journal article" date="2018" name="Genomics">
        <title>Molecular footprints of inshore aquatic adaptation in Indo-Pacific humpback dolphin (Sousa chinensis).</title>
        <authorList>
            <person name="Ming Y."/>
            <person name="Jian J."/>
            <person name="Yu F."/>
            <person name="Yu X."/>
            <person name="Wang J."/>
            <person name="Liu W."/>
        </authorList>
    </citation>
    <scope>NUCLEOTIDE SEQUENCE [LARGE SCALE GENOMIC DNA]</scope>
    <source>
        <strain evidence="3">MY-2018</strain>
        <tissue evidence="3">Skin</tissue>
    </source>
</reference>
<keyword evidence="1" id="KW-0812">Transmembrane</keyword>
<dbReference type="Pfam" id="PF24874">
    <property type="entry name" value="Piezo_THU9_anchor"/>
    <property type="match status" value="1"/>
</dbReference>
<dbReference type="GO" id="GO:0016020">
    <property type="term" value="C:membrane"/>
    <property type="evidence" value="ECO:0007669"/>
    <property type="project" value="InterPro"/>
</dbReference>
<name>A0A484GQI8_SOUCH</name>
<dbReference type="AlphaFoldDB" id="A0A484GQI8"/>
<feature type="transmembrane region" description="Helical" evidence="1">
    <location>
        <begin position="21"/>
        <end position="50"/>
    </location>
</feature>
<proteinExistence type="predicted"/>
<feature type="non-terminal residue" evidence="3">
    <location>
        <position position="287"/>
    </location>
</feature>
<evidence type="ECO:0000256" key="1">
    <source>
        <dbReference type="SAM" id="Phobius"/>
    </source>
</evidence>
<evidence type="ECO:0000259" key="2">
    <source>
        <dbReference type="Pfam" id="PF24874"/>
    </source>
</evidence>
<sequence length="287" mass="33110">RRTLQIYHSIHRFFSNLLRPPASWVCNVYTLAFLVEMLNLAVVLFGYWAFGKHSAADLAESLLEEPVPKAFLAMGLIQFGTMLGDQALYPRKALLGKCAFQVLGVLRTHFWPFFILPGVTKRRFNLNHVAQIWYLVKCIYFGPSACRIRCGYPNQILGNFLSKHFNLINLILFKGFRLVPFLLELRVVIDWVWTDTALNLSNWICLEDVYANIFIMKCYQESEKKYPRPPGRQQKKAVKYRVGRIAMCALVFLMWFPLVFMALLKTVGGVTNQPLDVSVKIAINSYK</sequence>
<protein>
    <recommendedName>
        <fullName evidence="2">Piezo THU9 and anchor domain-containing protein</fullName>
    </recommendedName>
</protein>
<feature type="domain" description="Piezo THU9 and anchor" evidence="2">
    <location>
        <begin position="27"/>
        <end position="262"/>
    </location>
</feature>
<dbReference type="GO" id="GO:0008381">
    <property type="term" value="F:mechanosensitive monoatomic ion channel activity"/>
    <property type="evidence" value="ECO:0007669"/>
    <property type="project" value="InterPro"/>
</dbReference>
<keyword evidence="1" id="KW-1133">Transmembrane helix</keyword>
<comment type="caution">
    <text evidence="3">The sequence shown here is derived from an EMBL/GenBank/DDBJ whole genome shotgun (WGS) entry which is preliminary data.</text>
</comment>
<organism evidence="3 4">
    <name type="scientific">Sousa chinensis</name>
    <name type="common">Indo-pacific humpbacked dolphin</name>
    <name type="synonym">Steno chinensis</name>
    <dbReference type="NCBI Taxonomy" id="103600"/>
    <lineage>
        <taxon>Eukaryota</taxon>
        <taxon>Metazoa</taxon>
        <taxon>Chordata</taxon>
        <taxon>Craniata</taxon>
        <taxon>Vertebrata</taxon>
        <taxon>Euteleostomi</taxon>
        <taxon>Mammalia</taxon>
        <taxon>Eutheria</taxon>
        <taxon>Laurasiatheria</taxon>
        <taxon>Artiodactyla</taxon>
        <taxon>Whippomorpha</taxon>
        <taxon>Cetacea</taxon>
        <taxon>Odontoceti</taxon>
        <taxon>Delphinidae</taxon>
        <taxon>Sousa</taxon>
    </lineage>
</organism>
<dbReference type="InterPro" id="IPR027272">
    <property type="entry name" value="Piezo"/>
</dbReference>